<reference evidence="2" key="2">
    <citation type="submission" date="2015-01" db="EMBL/GenBank/DDBJ databases">
        <title>Evolutionary Origins and Diversification of the Mycorrhizal Mutualists.</title>
        <authorList>
            <consortium name="DOE Joint Genome Institute"/>
            <consortium name="Mycorrhizal Genomics Consortium"/>
            <person name="Kohler A."/>
            <person name="Kuo A."/>
            <person name="Nagy L.G."/>
            <person name="Floudas D."/>
            <person name="Copeland A."/>
            <person name="Barry K.W."/>
            <person name="Cichocki N."/>
            <person name="Veneault-Fourrey C."/>
            <person name="LaButti K."/>
            <person name="Lindquist E.A."/>
            <person name="Lipzen A."/>
            <person name="Lundell T."/>
            <person name="Morin E."/>
            <person name="Murat C."/>
            <person name="Riley R."/>
            <person name="Ohm R."/>
            <person name="Sun H."/>
            <person name="Tunlid A."/>
            <person name="Henrissat B."/>
            <person name="Grigoriev I.V."/>
            <person name="Hibbett D.S."/>
            <person name="Martin F."/>
        </authorList>
    </citation>
    <scope>NUCLEOTIDE SEQUENCE [LARGE SCALE GENOMIC DNA]</scope>
    <source>
        <strain evidence="2">F 1598</strain>
    </source>
</reference>
<evidence type="ECO:0000313" key="1">
    <source>
        <dbReference type="EMBL" id="KIM79244.1"/>
    </source>
</evidence>
<dbReference type="InParanoid" id="A0A0C3FI12"/>
<dbReference type="HOGENOM" id="CLU_2868480_0_0_1"/>
<protein>
    <submittedName>
        <fullName evidence="1">Uncharacterized protein</fullName>
    </submittedName>
</protein>
<proteinExistence type="predicted"/>
<name>A0A0C3FI12_PILCF</name>
<dbReference type="AlphaFoldDB" id="A0A0C3FI12"/>
<organism evidence="1 2">
    <name type="scientific">Piloderma croceum (strain F 1598)</name>
    <dbReference type="NCBI Taxonomy" id="765440"/>
    <lineage>
        <taxon>Eukaryota</taxon>
        <taxon>Fungi</taxon>
        <taxon>Dikarya</taxon>
        <taxon>Basidiomycota</taxon>
        <taxon>Agaricomycotina</taxon>
        <taxon>Agaricomycetes</taxon>
        <taxon>Agaricomycetidae</taxon>
        <taxon>Atheliales</taxon>
        <taxon>Atheliaceae</taxon>
        <taxon>Piloderma</taxon>
    </lineage>
</organism>
<accession>A0A0C3FI12</accession>
<keyword evidence="2" id="KW-1185">Reference proteome</keyword>
<dbReference type="Proteomes" id="UP000054166">
    <property type="component" value="Unassembled WGS sequence"/>
</dbReference>
<reference evidence="1 2" key="1">
    <citation type="submission" date="2014-04" db="EMBL/GenBank/DDBJ databases">
        <authorList>
            <consortium name="DOE Joint Genome Institute"/>
            <person name="Kuo A."/>
            <person name="Tarkka M."/>
            <person name="Buscot F."/>
            <person name="Kohler A."/>
            <person name="Nagy L.G."/>
            <person name="Floudas D."/>
            <person name="Copeland A."/>
            <person name="Barry K.W."/>
            <person name="Cichocki N."/>
            <person name="Veneault-Fourrey C."/>
            <person name="LaButti K."/>
            <person name="Lindquist E.A."/>
            <person name="Lipzen A."/>
            <person name="Lundell T."/>
            <person name="Morin E."/>
            <person name="Murat C."/>
            <person name="Sun H."/>
            <person name="Tunlid A."/>
            <person name="Henrissat B."/>
            <person name="Grigoriev I.V."/>
            <person name="Hibbett D.S."/>
            <person name="Martin F."/>
            <person name="Nordberg H.P."/>
            <person name="Cantor M.N."/>
            <person name="Hua S.X."/>
        </authorList>
    </citation>
    <scope>NUCLEOTIDE SEQUENCE [LARGE SCALE GENOMIC DNA]</scope>
    <source>
        <strain evidence="1 2">F 1598</strain>
    </source>
</reference>
<evidence type="ECO:0000313" key="2">
    <source>
        <dbReference type="Proteomes" id="UP000054166"/>
    </source>
</evidence>
<dbReference type="EMBL" id="KN833010">
    <property type="protein sequence ID" value="KIM79244.1"/>
    <property type="molecule type" value="Genomic_DNA"/>
</dbReference>
<gene>
    <name evidence="1" type="ORF">PILCRDRAFT_560672</name>
</gene>
<sequence>MFAITIDHLSVGISPPLHSSRATVIFRPLQCLADKLSICLQAKNPEKPYPSRRLRHTYMRIISI</sequence>